<feature type="chain" id="PRO_5027918352" evidence="2">
    <location>
        <begin position="21"/>
        <end position="245"/>
    </location>
</feature>
<feature type="compositionally biased region" description="Low complexity" evidence="1">
    <location>
        <begin position="221"/>
        <end position="232"/>
    </location>
</feature>
<evidence type="ECO:0000256" key="1">
    <source>
        <dbReference type="SAM" id="MobiDB-lite"/>
    </source>
</evidence>
<feature type="compositionally biased region" description="Basic and acidic residues" evidence="1">
    <location>
        <begin position="169"/>
        <end position="195"/>
    </location>
</feature>
<evidence type="ECO:0000256" key="2">
    <source>
        <dbReference type="SAM" id="SignalP"/>
    </source>
</evidence>
<feature type="signal peptide" evidence="2">
    <location>
        <begin position="1"/>
        <end position="20"/>
    </location>
</feature>
<dbReference type="RefSeq" id="XP_033316999.1">
    <property type="nucleotide sequence ID" value="XM_033461108.1"/>
</dbReference>
<organism evidence="3 4">
    <name type="scientific">Bombus bifarius</name>
    <dbReference type="NCBI Taxonomy" id="103933"/>
    <lineage>
        <taxon>Eukaryota</taxon>
        <taxon>Metazoa</taxon>
        <taxon>Ecdysozoa</taxon>
        <taxon>Arthropoda</taxon>
        <taxon>Hexapoda</taxon>
        <taxon>Insecta</taxon>
        <taxon>Pterygota</taxon>
        <taxon>Neoptera</taxon>
        <taxon>Endopterygota</taxon>
        <taxon>Hymenoptera</taxon>
        <taxon>Apocrita</taxon>
        <taxon>Aculeata</taxon>
        <taxon>Apoidea</taxon>
        <taxon>Anthophila</taxon>
        <taxon>Apidae</taxon>
        <taxon>Bombus</taxon>
        <taxon>Pyrobombus</taxon>
    </lineage>
</organism>
<accession>A0A6P8N9F7</accession>
<protein>
    <submittedName>
        <fullName evidence="4">Filaggrin-like</fullName>
    </submittedName>
</protein>
<feature type="compositionally biased region" description="Polar residues" evidence="1">
    <location>
        <begin position="203"/>
        <end position="213"/>
    </location>
</feature>
<name>A0A6P8N9F7_9HYME</name>
<gene>
    <name evidence="4" type="primary">LOC117214788</name>
</gene>
<dbReference type="Proteomes" id="UP000515164">
    <property type="component" value="Unplaced"/>
</dbReference>
<evidence type="ECO:0000313" key="3">
    <source>
        <dbReference type="Proteomes" id="UP000515164"/>
    </source>
</evidence>
<sequence>MWRGPVVVLLLLVCRDSLEAGGRDDDASVDELLRRDVREPAWSAFATEVEDLLGEGNSPEKEKTGKKGAKNASGKSDEGGYYKTYGSDAEGEKGYLTATYSKGNHGYKSLDTFHKQDGDKYAFEKHVAYGKARADKKSSHNDEAASRSRKAGDHEGADTIVDTHYATNEGDHHDGGEEHDAETNDHGSYTHEDGAHYMAHGPESSSYGHSESYTDGEGEHSSYGSYSSYSRGSGHEHGGDGDHYY</sequence>
<dbReference type="KEGG" id="bbif:117214788"/>
<keyword evidence="2" id="KW-0732">Signal</keyword>
<proteinExistence type="predicted"/>
<feature type="compositionally biased region" description="Basic and acidic residues" evidence="1">
    <location>
        <begin position="233"/>
        <end position="245"/>
    </location>
</feature>
<evidence type="ECO:0000313" key="4">
    <source>
        <dbReference type="RefSeq" id="XP_033316999.1"/>
    </source>
</evidence>
<feature type="region of interest" description="Disordered" evidence="1">
    <location>
        <begin position="48"/>
        <end position="89"/>
    </location>
</feature>
<feature type="region of interest" description="Disordered" evidence="1">
    <location>
        <begin position="131"/>
        <end position="245"/>
    </location>
</feature>
<reference evidence="4" key="1">
    <citation type="submission" date="2025-08" db="UniProtKB">
        <authorList>
            <consortium name="RefSeq"/>
        </authorList>
    </citation>
    <scope>IDENTIFICATION</scope>
    <source>
        <tissue evidence="4">Muscle</tissue>
    </source>
</reference>
<dbReference type="AlphaFoldDB" id="A0A6P8N9F7"/>
<keyword evidence="3" id="KW-1185">Reference proteome</keyword>
<feature type="compositionally biased region" description="Basic and acidic residues" evidence="1">
    <location>
        <begin position="131"/>
        <end position="157"/>
    </location>
</feature>
<dbReference type="GeneID" id="117214788"/>